<dbReference type="GO" id="GO:0044183">
    <property type="term" value="F:protein folding chaperone"/>
    <property type="evidence" value="ECO:0007669"/>
    <property type="project" value="TreeGrafter"/>
</dbReference>
<dbReference type="HAMAP" id="MF_00117">
    <property type="entry name" value="HslO"/>
    <property type="match status" value="1"/>
</dbReference>
<organism evidence="7 8">
    <name type="scientific">Candidatus Avichristensenella intestinipullorum</name>
    <dbReference type="NCBI Taxonomy" id="2840693"/>
    <lineage>
        <taxon>Bacteria</taxon>
        <taxon>Bacillati</taxon>
        <taxon>Bacillota</taxon>
        <taxon>Clostridia</taxon>
        <taxon>Candidatus Avichristensenella</taxon>
    </lineage>
</organism>
<dbReference type="AlphaFoldDB" id="A0A9D0YVQ9"/>
<keyword evidence="3 6" id="KW-1015">Disulfide bond</keyword>
<reference evidence="7" key="2">
    <citation type="journal article" date="2021" name="PeerJ">
        <title>Extensive microbial diversity within the chicken gut microbiome revealed by metagenomics and culture.</title>
        <authorList>
            <person name="Gilroy R."/>
            <person name="Ravi A."/>
            <person name="Getino M."/>
            <person name="Pursley I."/>
            <person name="Horton D.L."/>
            <person name="Alikhan N.F."/>
            <person name="Baker D."/>
            <person name="Gharbi K."/>
            <person name="Hall N."/>
            <person name="Watson M."/>
            <person name="Adriaenssens E.M."/>
            <person name="Foster-Nyarko E."/>
            <person name="Jarju S."/>
            <person name="Secka A."/>
            <person name="Antonio M."/>
            <person name="Oren A."/>
            <person name="Chaudhuri R.R."/>
            <person name="La Ragione R."/>
            <person name="Hildebrand F."/>
            <person name="Pallen M.J."/>
        </authorList>
    </citation>
    <scope>NUCLEOTIDE SEQUENCE</scope>
    <source>
        <strain evidence="7">ChiHile30-977</strain>
    </source>
</reference>
<protein>
    <recommendedName>
        <fullName evidence="6">33 kDa chaperonin</fullName>
    </recommendedName>
    <alternativeName>
        <fullName evidence="6">Heat shock protein 33 homolog</fullName>
        <shortName evidence="6">HSP33</shortName>
    </alternativeName>
</protein>
<evidence type="ECO:0000256" key="2">
    <source>
        <dbReference type="ARBA" id="ARBA00022833"/>
    </source>
</evidence>
<dbReference type="CDD" id="cd00498">
    <property type="entry name" value="Hsp33"/>
    <property type="match status" value="1"/>
</dbReference>
<keyword evidence="5 6" id="KW-0676">Redox-active center</keyword>
<dbReference type="SUPFAM" id="SSF118352">
    <property type="entry name" value="HSP33 redox switch-like"/>
    <property type="match status" value="1"/>
</dbReference>
<evidence type="ECO:0000256" key="1">
    <source>
        <dbReference type="ARBA" id="ARBA00022490"/>
    </source>
</evidence>
<dbReference type="Pfam" id="PF01430">
    <property type="entry name" value="HSP33"/>
    <property type="match status" value="1"/>
</dbReference>
<gene>
    <name evidence="6" type="primary">hslO</name>
    <name evidence="7" type="ORF">IAA66_05150</name>
</gene>
<dbReference type="GO" id="GO:0051082">
    <property type="term" value="F:unfolded protein binding"/>
    <property type="evidence" value="ECO:0007669"/>
    <property type="project" value="UniProtKB-UniRule"/>
</dbReference>
<evidence type="ECO:0000256" key="3">
    <source>
        <dbReference type="ARBA" id="ARBA00023157"/>
    </source>
</evidence>
<comment type="subcellular location">
    <subcellularLocation>
        <location evidence="6">Cytoplasm</location>
    </subcellularLocation>
</comment>
<evidence type="ECO:0000313" key="8">
    <source>
        <dbReference type="Proteomes" id="UP000886819"/>
    </source>
</evidence>
<dbReference type="InterPro" id="IPR000397">
    <property type="entry name" value="Heat_shock_Hsp33"/>
</dbReference>
<reference evidence="7" key="1">
    <citation type="submission" date="2020-10" db="EMBL/GenBank/DDBJ databases">
        <authorList>
            <person name="Gilroy R."/>
        </authorList>
    </citation>
    <scope>NUCLEOTIDE SEQUENCE</scope>
    <source>
        <strain evidence="7">ChiHile30-977</strain>
    </source>
</reference>
<accession>A0A9D0YVQ9</accession>
<dbReference type="Gene3D" id="3.90.1280.10">
    <property type="entry name" value="HSP33 redox switch-like"/>
    <property type="match status" value="1"/>
</dbReference>
<dbReference type="EMBL" id="DVFI01000081">
    <property type="protein sequence ID" value="HIQ62957.1"/>
    <property type="molecule type" value="Genomic_DNA"/>
</dbReference>
<comment type="caution">
    <text evidence="7">The sequence shown here is derived from an EMBL/GenBank/DDBJ whole genome shotgun (WGS) entry which is preliminary data.</text>
</comment>
<evidence type="ECO:0000256" key="6">
    <source>
        <dbReference type="HAMAP-Rule" id="MF_00117"/>
    </source>
</evidence>
<dbReference type="Gene3D" id="3.55.30.10">
    <property type="entry name" value="Hsp33 domain"/>
    <property type="match status" value="1"/>
</dbReference>
<comment type="function">
    <text evidence="6">Redox regulated molecular chaperone. Protects both thermally unfolding and oxidatively damaged proteins from irreversible aggregation. Plays an important role in the bacterial defense system toward oxidative stress.</text>
</comment>
<comment type="PTM">
    <text evidence="6">Under oxidizing conditions two disulfide bonds are formed involving the reactive cysteines. Under reducing conditions zinc is bound to the reactive cysteines and the protein is inactive.</text>
</comment>
<dbReference type="InterPro" id="IPR016153">
    <property type="entry name" value="Heat_shock_Hsp33_N"/>
</dbReference>
<comment type="similarity">
    <text evidence="6">Belongs to the HSP33 family.</text>
</comment>
<name>A0A9D0YVQ9_9FIRM</name>
<evidence type="ECO:0000256" key="5">
    <source>
        <dbReference type="ARBA" id="ARBA00023284"/>
    </source>
</evidence>
<dbReference type="GO" id="GO:0005737">
    <property type="term" value="C:cytoplasm"/>
    <property type="evidence" value="ECO:0007669"/>
    <property type="project" value="UniProtKB-SubCell"/>
</dbReference>
<dbReference type="PANTHER" id="PTHR30111">
    <property type="entry name" value="33 KDA CHAPERONIN"/>
    <property type="match status" value="1"/>
</dbReference>
<dbReference type="Proteomes" id="UP000886819">
    <property type="component" value="Unassembled WGS sequence"/>
</dbReference>
<dbReference type="GO" id="GO:0042026">
    <property type="term" value="P:protein refolding"/>
    <property type="evidence" value="ECO:0007669"/>
    <property type="project" value="TreeGrafter"/>
</dbReference>
<keyword evidence="1 6" id="KW-0963">Cytoplasm</keyword>
<dbReference type="PIRSF" id="PIRSF005261">
    <property type="entry name" value="Heat_shock_Hsp33"/>
    <property type="match status" value="1"/>
</dbReference>
<dbReference type="PANTHER" id="PTHR30111:SF1">
    <property type="entry name" value="33 KDA CHAPERONIN"/>
    <property type="match status" value="1"/>
</dbReference>
<dbReference type="SUPFAM" id="SSF64397">
    <property type="entry name" value="Hsp33 domain"/>
    <property type="match status" value="1"/>
</dbReference>
<keyword evidence="4 6" id="KW-0143">Chaperone</keyword>
<evidence type="ECO:0000313" key="7">
    <source>
        <dbReference type="EMBL" id="HIQ62957.1"/>
    </source>
</evidence>
<evidence type="ECO:0000256" key="4">
    <source>
        <dbReference type="ARBA" id="ARBA00023186"/>
    </source>
</evidence>
<keyword evidence="2 6" id="KW-0862">Zinc</keyword>
<proteinExistence type="inferred from homology"/>
<sequence>MSKHQAIGRLLRGVLAGGQARVLMCDTTAMAQAAMEDHHASRVCTAALGRGISAAALLTAAAEEETNSLTLTLSGGGPAGKLVVAAHGRRLKAYVDNPQATLPTRDDGKLDVGGALGRSGTVTVVRDLGLREPYVGQCPLQSGEVGEDVAYYCALSEQQPTLCSLGVLVADRVVASGGLLVQPLPGCDEAVLSALELRAPIYADISHHLQAERIDALFPQFFRGLDPQVLDDESLVYACDCSRERMERVLLSMGRAELEDILRTQGSAEVTCSFCRTAHRFGREELEALLLQA</sequence>
<feature type="disulfide bond" description="Redox-active" evidence="6">
    <location>
        <begin position="239"/>
        <end position="241"/>
    </location>
</feature>
<dbReference type="InterPro" id="IPR016154">
    <property type="entry name" value="Heat_shock_Hsp33_C"/>
</dbReference>
<feature type="disulfide bond" description="Redox-active" evidence="6">
    <location>
        <begin position="272"/>
        <end position="275"/>
    </location>
</feature>